<name>A0ABW0U9B5_9BACI</name>
<feature type="non-terminal residue" evidence="1">
    <location>
        <position position="52"/>
    </location>
</feature>
<gene>
    <name evidence="1" type="ORF">ACFPTR_10340</name>
</gene>
<accession>A0ABW0U9B5</accession>
<dbReference type="EMBL" id="JBHSPF010000057">
    <property type="protein sequence ID" value="MFC5629261.1"/>
    <property type="molecule type" value="Genomic_DNA"/>
</dbReference>
<organism evidence="1 2">
    <name type="scientific">Aliibacillus thermotolerans</name>
    <dbReference type="NCBI Taxonomy" id="1834418"/>
    <lineage>
        <taxon>Bacteria</taxon>
        <taxon>Bacillati</taxon>
        <taxon>Bacillota</taxon>
        <taxon>Bacilli</taxon>
        <taxon>Bacillales</taxon>
        <taxon>Bacillaceae</taxon>
        <taxon>Aliibacillus</taxon>
    </lineage>
</organism>
<sequence>MNHLTTDLIEALAQKQNIEEVFRHHLETAINQLLKHELTVFLDYEPYDREGF</sequence>
<protein>
    <submittedName>
        <fullName evidence="1">IS256 family transposase</fullName>
    </submittedName>
</protein>
<evidence type="ECO:0000313" key="2">
    <source>
        <dbReference type="Proteomes" id="UP001596143"/>
    </source>
</evidence>
<comment type="caution">
    <text evidence="1">The sequence shown here is derived from an EMBL/GenBank/DDBJ whole genome shotgun (WGS) entry which is preliminary data.</text>
</comment>
<evidence type="ECO:0000313" key="1">
    <source>
        <dbReference type="EMBL" id="MFC5629261.1"/>
    </source>
</evidence>
<reference evidence="2" key="1">
    <citation type="journal article" date="2019" name="Int. J. Syst. Evol. Microbiol.">
        <title>The Global Catalogue of Microorganisms (GCM) 10K type strain sequencing project: providing services to taxonomists for standard genome sequencing and annotation.</title>
        <authorList>
            <consortium name="The Broad Institute Genomics Platform"/>
            <consortium name="The Broad Institute Genome Sequencing Center for Infectious Disease"/>
            <person name="Wu L."/>
            <person name="Ma J."/>
        </authorList>
    </citation>
    <scope>NUCLEOTIDE SEQUENCE [LARGE SCALE GENOMIC DNA]</scope>
    <source>
        <strain evidence="2">CGMCC 1.15790</strain>
    </source>
</reference>
<proteinExistence type="predicted"/>
<dbReference type="Proteomes" id="UP001596143">
    <property type="component" value="Unassembled WGS sequence"/>
</dbReference>
<keyword evidence="2" id="KW-1185">Reference proteome</keyword>